<dbReference type="InterPro" id="IPR006502">
    <property type="entry name" value="PDDEXK-like"/>
</dbReference>
<dbReference type="Proteomes" id="UP001165090">
    <property type="component" value="Unassembled WGS sequence"/>
</dbReference>
<feature type="non-terminal residue" evidence="1">
    <location>
        <position position="198"/>
    </location>
</feature>
<protein>
    <submittedName>
        <fullName evidence="1">Uncharacterized protein</fullName>
    </submittedName>
</protein>
<evidence type="ECO:0000313" key="1">
    <source>
        <dbReference type="EMBL" id="GLI70505.1"/>
    </source>
</evidence>
<gene>
    <name evidence="1" type="ORF">VaNZ11_015411</name>
</gene>
<comment type="caution">
    <text evidence="1">The sequence shown here is derived from an EMBL/GenBank/DDBJ whole genome shotgun (WGS) entry which is preliminary data.</text>
</comment>
<dbReference type="EMBL" id="BSDZ01000094">
    <property type="protein sequence ID" value="GLI70505.1"/>
    <property type="molecule type" value="Genomic_DNA"/>
</dbReference>
<reference evidence="1 2" key="1">
    <citation type="journal article" date="2023" name="IScience">
        <title>Expanded male sex-determining region conserved during the evolution of homothallism in the green alga Volvox.</title>
        <authorList>
            <person name="Yamamoto K."/>
            <person name="Matsuzaki R."/>
            <person name="Mahakham W."/>
            <person name="Heman W."/>
            <person name="Sekimoto H."/>
            <person name="Kawachi M."/>
            <person name="Minakuchi Y."/>
            <person name="Toyoda A."/>
            <person name="Nozaki H."/>
        </authorList>
    </citation>
    <scope>NUCLEOTIDE SEQUENCE [LARGE SCALE GENOMIC DNA]</scope>
    <source>
        <strain evidence="1 2">NIES-4468</strain>
    </source>
</reference>
<sequence length="198" mass="22240">MLDPVVNSLIFDFEAPLPVDDGAKPGYMDRAHDANLVGQRLETLCRASCPFARELRCNVQRMLLTKFEKELEDVFSLARCLASLGYIVSVRVALPGTGADCFKSLRHMFLVVHGTGEFHGMEFIVEPSLRQHFAIPHPSPDYEYVLSRTPDVFVGGSCRLVPVIQLLCALMADSFQREGLPLPPWRREAAMLSKWLPH</sequence>
<proteinExistence type="predicted"/>
<dbReference type="PANTHER" id="PTHR31579">
    <property type="entry name" value="OS03G0796600 PROTEIN"/>
    <property type="match status" value="1"/>
</dbReference>
<keyword evidence="2" id="KW-1185">Reference proteome</keyword>
<evidence type="ECO:0000313" key="2">
    <source>
        <dbReference type="Proteomes" id="UP001165090"/>
    </source>
</evidence>
<dbReference type="Pfam" id="PF04720">
    <property type="entry name" value="PDDEXK_6"/>
    <property type="match status" value="1"/>
</dbReference>
<accession>A0ABQ5SLW1</accession>
<organism evidence="1 2">
    <name type="scientific">Volvox africanus</name>
    <dbReference type="NCBI Taxonomy" id="51714"/>
    <lineage>
        <taxon>Eukaryota</taxon>
        <taxon>Viridiplantae</taxon>
        <taxon>Chlorophyta</taxon>
        <taxon>core chlorophytes</taxon>
        <taxon>Chlorophyceae</taxon>
        <taxon>CS clade</taxon>
        <taxon>Chlamydomonadales</taxon>
        <taxon>Volvocaceae</taxon>
        <taxon>Volvox</taxon>
    </lineage>
</organism>
<dbReference type="PANTHER" id="PTHR31579:SF1">
    <property type="entry name" value="OS03G0796600 PROTEIN"/>
    <property type="match status" value="1"/>
</dbReference>
<name>A0ABQ5SLW1_9CHLO</name>